<gene>
    <name evidence="5" type="ORF">ACFPJ6_01420</name>
</gene>
<evidence type="ECO:0000313" key="6">
    <source>
        <dbReference type="Proteomes" id="UP001596122"/>
    </source>
</evidence>
<evidence type="ECO:0000256" key="1">
    <source>
        <dbReference type="ARBA" id="ARBA00023015"/>
    </source>
</evidence>
<dbReference type="Pfam" id="PF00356">
    <property type="entry name" value="LacI"/>
    <property type="match status" value="1"/>
</dbReference>
<dbReference type="EMBL" id="JBHSLD010000001">
    <property type="protein sequence ID" value="MFC5379440.1"/>
    <property type="molecule type" value="Genomic_DNA"/>
</dbReference>
<keyword evidence="6" id="KW-1185">Reference proteome</keyword>
<name>A0ABW0GK29_9MICO</name>
<comment type="caution">
    <text evidence="5">The sequence shown here is derived from an EMBL/GenBank/DDBJ whole genome shotgun (WGS) entry which is preliminary data.</text>
</comment>
<dbReference type="InterPro" id="IPR010982">
    <property type="entry name" value="Lambda_DNA-bd_dom_sf"/>
</dbReference>
<dbReference type="CDD" id="cd06293">
    <property type="entry name" value="PBP1_LacI-like"/>
    <property type="match status" value="1"/>
</dbReference>
<sequence>MNPRPSVKDVAVAAGVSVGTVSNVLNRPDRVSDHTLTRVRDAIERLGFVRNESARQLRTGAGRAIGLVVIDAANPYFADVARGVEDVVQDSGGVVLLGNAAGRPEREQRYLELFEEQRVRGVLIAPSTDESPPLEGLTRLGIPVVFLDRYPDGAPFSSVSVDDEVGGRLAAEHLLARGHRRLAFAGGPSSLRQVRERRAGAEAAVTAHAGADLLVLSTEGLTTDAGRGAAESIALLPETERPTGVFAANDLTALGLLQGLLRHGLRVPEDVAIVGYDDIEFAGSAAIPLSSVRQPREELGRTGAQLLLEQVQAADEGERRPVRQVRFEPDLVIRRSSDARRHD</sequence>
<dbReference type="SMART" id="SM00354">
    <property type="entry name" value="HTH_LACI"/>
    <property type="match status" value="1"/>
</dbReference>
<dbReference type="CDD" id="cd01392">
    <property type="entry name" value="HTH_LacI"/>
    <property type="match status" value="1"/>
</dbReference>
<evidence type="ECO:0000259" key="4">
    <source>
        <dbReference type="PROSITE" id="PS50932"/>
    </source>
</evidence>
<evidence type="ECO:0000256" key="2">
    <source>
        <dbReference type="ARBA" id="ARBA00023125"/>
    </source>
</evidence>
<dbReference type="InterPro" id="IPR000843">
    <property type="entry name" value="HTH_LacI"/>
</dbReference>
<dbReference type="PROSITE" id="PS50932">
    <property type="entry name" value="HTH_LACI_2"/>
    <property type="match status" value="1"/>
</dbReference>
<dbReference type="Gene3D" id="1.10.260.40">
    <property type="entry name" value="lambda repressor-like DNA-binding domains"/>
    <property type="match status" value="1"/>
</dbReference>
<protein>
    <submittedName>
        <fullName evidence="5">LacI family DNA-binding transcriptional regulator</fullName>
    </submittedName>
</protein>
<evidence type="ECO:0000256" key="3">
    <source>
        <dbReference type="ARBA" id="ARBA00023163"/>
    </source>
</evidence>
<dbReference type="Pfam" id="PF13377">
    <property type="entry name" value="Peripla_BP_3"/>
    <property type="match status" value="1"/>
</dbReference>
<dbReference type="PANTHER" id="PTHR30146">
    <property type="entry name" value="LACI-RELATED TRANSCRIPTIONAL REPRESSOR"/>
    <property type="match status" value="1"/>
</dbReference>
<keyword evidence="2 5" id="KW-0238">DNA-binding</keyword>
<proteinExistence type="predicted"/>
<organism evidence="5 6">
    <name type="scientific">Aquipuribacter nitratireducens</name>
    <dbReference type="NCBI Taxonomy" id="650104"/>
    <lineage>
        <taxon>Bacteria</taxon>
        <taxon>Bacillati</taxon>
        <taxon>Actinomycetota</taxon>
        <taxon>Actinomycetes</taxon>
        <taxon>Micrococcales</taxon>
        <taxon>Intrasporangiaceae</taxon>
        <taxon>Aquipuribacter</taxon>
    </lineage>
</organism>
<dbReference type="InterPro" id="IPR046335">
    <property type="entry name" value="LacI/GalR-like_sensor"/>
</dbReference>
<dbReference type="PROSITE" id="PS00356">
    <property type="entry name" value="HTH_LACI_1"/>
    <property type="match status" value="1"/>
</dbReference>
<dbReference type="GO" id="GO:0003677">
    <property type="term" value="F:DNA binding"/>
    <property type="evidence" value="ECO:0007669"/>
    <property type="project" value="UniProtKB-KW"/>
</dbReference>
<reference evidence="6" key="1">
    <citation type="journal article" date="2019" name="Int. J. Syst. Evol. Microbiol.">
        <title>The Global Catalogue of Microorganisms (GCM) 10K type strain sequencing project: providing services to taxonomists for standard genome sequencing and annotation.</title>
        <authorList>
            <consortium name="The Broad Institute Genomics Platform"/>
            <consortium name="The Broad Institute Genome Sequencing Center for Infectious Disease"/>
            <person name="Wu L."/>
            <person name="Ma J."/>
        </authorList>
    </citation>
    <scope>NUCLEOTIDE SEQUENCE [LARGE SCALE GENOMIC DNA]</scope>
    <source>
        <strain evidence="6">CCUG 43114</strain>
    </source>
</reference>
<dbReference type="Proteomes" id="UP001596122">
    <property type="component" value="Unassembled WGS sequence"/>
</dbReference>
<dbReference type="Gene3D" id="3.40.50.2300">
    <property type="match status" value="2"/>
</dbReference>
<keyword evidence="1" id="KW-0805">Transcription regulation</keyword>
<dbReference type="SUPFAM" id="SSF47413">
    <property type="entry name" value="lambda repressor-like DNA-binding domains"/>
    <property type="match status" value="1"/>
</dbReference>
<dbReference type="SUPFAM" id="SSF53822">
    <property type="entry name" value="Periplasmic binding protein-like I"/>
    <property type="match status" value="1"/>
</dbReference>
<dbReference type="PANTHER" id="PTHR30146:SF109">
    <property type="entry name" value="HTH-TYPE TRANSCRIPTIONAL REGULATOR GALS"/>
    <property type="match status" value="1"/>
</dbReference>
<feature type="domain" description="HTH lacI-type" evidence="4">
    <location>
        <begin position="5"/>
        <end position="59"/>
    </location>
</feature>
<keyword evidence="3" id="KW-0804">Transcription</keyword>
<accession>A0ABW0GK29</accession>
<dbReference type="RefSeq" id="WP_340266370.1">
    <property type="nucleotide sequence ID" value="NZ_JBBEOG010000001.1"/>
</dbReference>
<dbReference type="InterPro" id="IPR028082">
    <property type="entry name" value="Peripla_BP_I"/>
</dbReference>
<evidence type="ECO:0000313" key="5">
    <source>
        <dbReference type="EMBL" id="MFC5379440.1"/>
    </source>
</evidence>